<evidence type="ECO:0000256" key="4">
    <source>
        <dbReference type="ARBA" id="ARBA00022737"/>
    </source>
</evidence>
<evidence type="ECO:0000256" key="1">
    <source>
        <dbReference type="ARBA" id="ARBA00004138"/>
    </source>
</evidence>
<evidence type="ECO:0000259" key="8">
    <source>
        <dbReference type="Pfam" id="PF23381"/>
    </source>
</evidence>
<evidence type="ECO:0000256" key="2">
    <source>
        <dbReference type="ARBA" id="ARBA00019442"/>
    </source>
</evidence>
<dbReference type="GO" id="GO:1905515">
    <property type="term" value="P:non-motile cilium assembly"/>
    <property type="evidence" value="ECO:0007669"/>
    <property type="project" value="TreeGrafter"/>
</dbReference>
<dbReference type="OrthoDB" id="10255582at2759"/>
<keyword evidence="6" id="KW-0966">Cell projection</keyword>
<accession>A0A6A0GPI4</accession>
<dbReference type="Pfam" id="PF23377">
    <property type="entry name" value="Beta-prop_IFT122_2nd"/>
    <property type="match status" value="1"/>
</dbReference>
<dbReference type="GO" id="GO:0097730">
    <property type="term" value="C:non-motile cilium"/>
    <property type="evidence" value="ECO:0007669"/>
    <property type="project" value="TreeGrafter"/>
</dbReference>
<comment type="caution">
    <text evidence="9">The sequence shown here is derived from an EMBL/GenBank/DDBJ whole genome shotgun (WGS) entry which is preliminary data.</text>
</comment>
<organism evidence="9">
    <name type="scientific">Hyalella azteca</name>
    <name type="common">Amphipod</name>
    <dbReference type="NCBI Taxonomy" id="294128"/>
    <lineage>
        <taxon>Eukaryota</taxon>
        <taxon>Metazoa</taxon>
        <taxon>Ecdysozoa</taxon>
        <taxon>Arthropoda</taxon>
        <taxon>Crustacea</taxon>
        <taxon>Multicrustacea</taxon>
        <taxon>Malacostraca</taxon>
        <taxon>Eumalacostraca</taxon>
        <taxon>Peracarida</taxon>
        <taxon>Amphipoda</taxon>
        <taxon>Senticaudata</taxon>
        <taxon>Talitrida</taxon>
        <taxon>Talitroidea</taxon>
        <taxon>Hyalellidae</taxon>
        <taxon>Hyalella</taxon>
    </lineage>
</organism>
<dbReference type="InterPro" id="IPR039857">
    <property type="entry name" value="Ift122/121"/>
</dbReference>
<dbReference type="InterPro" id="IPR015943">
    <property type="entry name" value="WD40/YVTN_repeat-like_dom_sf"/>
</dbReference>
<keyword evidence="4" id="KW-0677">Repeat</keyword>
<feature type="domain" description="IFT122 second beta-propeller" evidence="7">
    <location>
        <begin position="136"/>
        <end position="331"/>
    </location>
</feature>
<dbReference type="PANTHER" id="PTHR12764">
    <property type="entry name" value="WD REPEAT DOMAIN-RELATED"/>
    <property type="match status" value="1"/>
</dbReference>
<dbReference type="InterPro" id="IPR001680">
    <property type="entry name" value="WD40_rpt"/>
</dbReference>
<keyword evidence="5" id="KW-0969">Cilium</keyword>
<dbReference type="InterPro" id="IPR011044">
    <property type="entry name" value="Quino_amine_DH_bsu"/>
</dbReference>
<evidence type="ECO:0000256" key="5">
    <source>
        <dbReference type="ARBA" id="ARBA00023069"/>
    </source>
</evidence>
<dbReference type="AlphaFoldDB" id="A0A6A0GPI4"/>
<dbReference type="GO" id="GO:0061512">
    <property type="term" value="P:protein localization to cilium"/>
    <property type="evidence" value="ECO:0007669"/>
    <property type="project" value="TreeGrafter"/>
</dbReference>
<dbReference type="PANTHER" id="PTHR12764:SF4">
    <property type="entry name" value="INTRAFLAGELLAR TRANSPORT PROTEIN 122 HOMOLOG"/>
    <property type="match status" value="1"/>
</dbReference>
<reference evidence="9" key="2">
    <citation type="journal article" date="2018" name="Environ. Sci. Technol.">
        <title>The Toxicogenome of Hyalella azteca: A Model for Sediment Ecotoxicology and Evolutionary Toxicology.</title>
        <authorList>
            <person name="Poynton H.C."/>
            <person name="Hasenbein S."/>
            <person name="Benoit J.B."/>
            <person name="Sepulveda M.S."/>
            <person name="Poelchau M.F."/>
            <person name="Hughes D.S.T."/>
            <person name="Murali S.C."/>
            <person name="Chen S."/>
            <person name="Glastad K.M."/>
            <person name="Goodisman M.A.D."/>
            <person name="Werren J.H."/>
            <person name="Vineis J.H."/>
            <person name="Bowen J.L."/>
            <person name="Friedrich M."/>
            <person name="Jones J."/>
            <person name="Robertson H.M."/>
            <person name="Feyereisen R."/>
            <person name="Mechler-Hickson A."/>
            <person name="Mathers N."/>
            <person name="Lee C.E."/>
            <person name="Colbourne J.K."/>
            <person name="Biales A."/>
            <person name="Johnston J.S."/>
            <person name="Wellborn G.A."/>
            <person name="Rosendale A.J."/>
            <person name="Cridge A.G."/>
            <person name="Munoz-Torres M.C."/>
            <person name="Bain P.A."/>
            <person name="Manny A.R."/>
            <person name="Major K.M."/>
            <person name="Lambert F.N."/>
            <person name="Vulpe C.D."/>
            <person name="Tuck P."/>
            <person name="Blalock B.J."/>
            <person name="Lin Y.Y."/>
            <person name="Smith M.E."/>
            <person name="Ochoa-Acuna H."/>
            <person name="Chen M.M."/>
            <person name="Childers C.P."/>
            <person name="Qu J."/>
            <person name="Dugan S."/>
            <person name="Lee S.L."/>
            <person name="Chao H."/>
            <person name="Dinh H."/>
            <person name="Han Y."/>
            <person name="Doddapaneni H."/>
            <person name="Worley K.C."/>
            <person name="Muzny D.M."/>
            <person name="Gibbs R.A."/>
            <person name="Richards S."/>
        </authorList>
    </citation>
    <scope>NUCLEOTIDE SEQUENCE</scope>
    <source>
        <strain evidence="9">HAZT.00-mixed</strain>
        <tissue evidence="9">Whole organism</tissue>
    </source>
</reference>
<dbReference type="Pfam" id="PF23381">
    <property type="entry name" value="Beta-prop_IFT122_1st"/>
    <property type="match status" value="1"/>
</dbReference>
<dbReference type="EMBL" id="JQDR03017497">
    <property type="protein sequence ID" value="KAA0183686.1"/>
    <property type="molecule type" value="Genomic_DNA"/>
</dbReference>
<evidence type="ECO:0000259" key="7">
    <source>
        <dbReference type="Pfam" id="PF23377"/>
    </source>
</evidence>
<reference evidence="9" key="3">
    <citation type="submission" date="2019-06" db="EMBL/GenBank/DDBJ databases">
        <authorList>
            <person name="Poynton C."/>
            <person name="Hasenbein S."/>
            <person name="Benoit J.B."/>
            <person name="Sepulveda M.S."/>
            <person name="Poelchau M.F."/>
            <person name="Murali S.C."/>
            <person name="Chen S."/>
            <person name="Glastad K.M."/>
            <person name="Werren J.H."/>
            <person name="Vineis J.H."/>
            <person name="Bowen J.L."/>
            <person name="Friedrich M."/>
            <person name="Jones J."/>
            <person name="Robertson H.M."/>
            <person name="Feyereisen R."/>
            <person name="Mechler-Hickson A."/>
            <person name="Mathers N."/>
            <person name="Lee C.E."/>
            <person name="Colbourne J.K."/>
            <person name="Biales A."/>
            <person name="Johnston J.S."/>
            <person name="Wellborn G.A."/>
            <person name="Rosendale A.J."/>
            <person name="Cridge A.G."/>
            <person name="Munoz-Torres M.C."/>
            <person name="Bain P.A."/>
            <person name="Manny A.R."/>
            <person name="Major K.M."/>
            <person name="Lambert F.N."/>
            <person name="Vulpe C.D."/>
            <person name="Tuck P."/>
            <person name="Blalock B.J."/>
            <person name="Lin Y.-Y."/>
            <person name="Smith M.E."/>
            <person name="Ochoa-Acuna H."/>
            <person name="Chen M.-J.M."/>
            <person name="Childers C.P."/>
            <person name="Qu J."/>
            <person name="Dugan S."/>
            <person name="Lee S.L."/>
            <person name="Chao H."/>
            <person name="Dinh H."/>
            <person name="Han Y."/>
            <person name="Doddapaneni H."/>
            <person name="Worley K.C."/>
            <person name="Muzny D.M."/>
            <person name="Gibbs R.A."/>
            <person name="Richards S."/>
        </authorList>
    </citation>
    <scope>NUCLEOTIDE SEQUENCE</scope>
    <source>
        <strain evidence="9">HAZT.00-mixed</strain>
        <tissue evidence="9">Whole organism</tissue>
    </source>
</reference>
<dbReference type="InterPro" id="IPR056153">
    <property type="entry name" value="Beta-prop_IFT122_1st"/>
</dbReference>
<evidence type="ECO:0000256" key="3">
    <source>
        <dbReference type="ARBA" id="ARBA00022574"/>
    </source>
</evidence>
<dbReference type="GO" id="GO:0035721">
    <property type="term" value="P:intraciliary retrograde transport"/>
    <property type="evidence" value="ECO:0007669"/>
    <property type="project" value="TreeGrafter"/>
</dbReference>
<gene>
    <name evidence="9" type="ORF">HAZT_HAZT008812</name>
</gene>
<dbReference type="SUPFAM" id="SSF50969">
    <property type="entry name" value="YVTN repeat-like/Quinoprotein amine dehydrogenase"/>
    <property type="match status" value="1"/>
</dbReference>
<sequence length="339" mass="38646">MSGEVKMRIDRGGANSPIRSLAWNPSKEEAYDILCVADWGQNLSFYSMNGKLIGKERPLGFDPCCVSYFSKGEYLLVGGANRSCSLYTREGVRLGLICDQQSWVWCCEAHPDSSYVAVGCQDGTIAYFQLVFATVHGLYKERYAYRENMTDVIIQHLITEQKVRIKCRDLVKKVAIYKHRLAVQLPERVIVYELYSQEAADMHYRVRDKINQKLECNLLVVCTNHIVLCQEKRLQCLNFTGLREREWQLDSMIRYIKVVGGPPNREGLLLGLKNGQVLKIFLDNAFPVHLLTVSSAIRCLDLNSSRHRLAVVDDNSDLLVYTLPEGELLYSVSLLLYST</sequence>
<evidence type="ECO:0000256" key="6">
    <source>
        <dbReference type="ARBA" id="ARBA00023273"/>
    </source>
</evidence>
<name>A0A6A0GPI4_HYAAZ</name>
<comment type="subcellular location">
    <subcellularLocation>
        <location evidence="1">Cell projection</location>
        <location evidence="1">Cilium</location>
    </subcellularLocation>
</comment>
<feature type="domain" description="IFT122 first beta-propeller" evidence="8">
    <location>
        <begin position="28"/>
        <end position="131"/>
    </location>
</feature>
<proteinExistence type="predicted"/>
<evidence type="ECO:0000313" key="9">
    <source>
        <dbReference type="EMBL" id="KAA0183686.1"/>
    </source>
</evidence>
<dbReference type="SMART" id="SM00320">
    <property type="entry name" value="WD40"/>
    <property type="match status" value="4"/>
</dbReference>
<keyword evidence="3" id="KW-0853">WD repeat</keyword>
<dbReference type="Gene3D" id="2.130.10.10">
    <property type="entry name" value="YVTN repeat-like/Quinoprotein amine dehydrogenase"/>
    <property type="match status" value="1"/>
</dbReference>
<dbReference type="Proteomes" id="UP000711488">
    <property type="component" value="Unassembled WGS sequence"/>
</dbReference>
<protein>
    <recommendedName>
        <fullName evidence="2">Intraflagellar transport protein 122 homolog</fullName>
    </recommendedName>
</protein>
<dbReference type="InterPro" id="IPR056152">
    <property type="entry name" value="Beta-prop_IFT122_2nd"/>
</dbReference>
<reference evidence="9" key="1">
    <citation type="submission" date="2014-08" db="EMBL/GenBank/DDBJ databases">
        <authorList>
            <person name="Murali S."/>
            <person name="Richards S."/>
            <person name="Bandaranaike D."/>
            <person name="Bellair M."/>
            <person name="Blankenburg K."/>
            <person name="Chao H."/>
            <person name="Dinh H."/>
            <person name="Doddapaneni H."/>
            <person name="Dugan-Rocha S."/>
            <person name="Elkadiri S."/>
            <person name="Gnanaolivu R."/>
            <person name="Hughes D."/>
            <person name="Lee S."/>
            <person name="Li M."/>
            <person name="Ming W."/>
            <person name="Munidasa M."/>
            <person name="Muniz J."/>
            <person name="Nguyen L."/>
            <person name="Osuji N."/>
            <person name="Pu L.-L."/>
            <person name="Puazo M."/>
            <person name="Skinner E."/>
            <person name="Qu C."/>
            <person name="Quiroz J."/>
            <person name="Raj R."/>
            <person name="Weissenberger G."/>
            <person name="Xin Y."/>
            <person name="Zou X."/>
            <person name="Han Y."/>
            <person name="Worley K."/>
            <person name="Muzny D."/>
            <person name="Gibbs R."/>
        </authorList>
    </citation>
    <scope>NUCLEOTIDE SEQUENCE</scope>
    <source>
        <strain evidence="9">HAZT.00-mixed</strain>
        <tissue evidence="9">Whole organism</tissue>
    </source>
</reference>
<dbReference type="GO" id="GO:0030991">
    <property type="term" value="C:intraciliary transport particle A"/>
    <property type="evidence" value="ECO:0007669"/>
    <property type="project" value="TreeGrafter"/>
</dbReference>